<evidence type="ECO:0000256" key="5">
    <source>
        <dbReference type="ARBA" id="ARBA00023015"/>
    </source>
</evidence>
<reference evidence="11 12" key="1">
    <citation type="submission" date="2018-07" db="EMBL/GenBank/DDBJ databases">
        <title>Genomic Encyclopedia of Type Strains, Phase IV (KMG-IV): sequencing the most valuable type-strain genomes for metagenomic binning, comparative biology and taxonomic classification.</title>
        <authorList>
            <person name="Goeker M."/>
        </authorList>
    </citation>
    <scope>NUCLEOTIDE SEQUENCE [LARGE SCALE GENOMIC DNA]</scope>
    <source>
        <strain evidence="11 12">DSM 25281</strain>
    </source>
</reference>
<dbReference type="Pfam" id="PF04552">
    <property type="entry name" value="Sigma54_DBD"/>
    <property type="match status" value="1"/>
</dbReference>
<evidence type="ECO:0000313" key="12">
    <source>
        <dbReference type="Proteomes" id="UP000255326"/>
    </source>
</evidence>
<dbReference type="InterPro" id="IPR000394">
    <property type="entry name" value="RNA_pol_sigma_54"/>
</dbReference>
<dbReference type="GO" id="GO:0001216">
    <property type="term" value="F:DNA-binding transcription activator activity"/>
    <property type="evidence" value="ECO:0007669"/>
    <property type="project" value="InterPro"/>
</dbReference>
<dbReference type="Pfam" id="PF04963">
    <property type="entry name" value="Sigma54_CBD"/>
    <property type="match status" value="1"/>
</dbReference>
<evidence type="ECO:0000313" key="11">
    <source>
        <dbReference type="EMBL" id="RDI41067.1"/>
    </source>
</evidence>
<comment type="caution">
    <text evidence="11">The sequence shown here is derived from an EMBL/GenBank/DDBJ whole genome shotgun (WGS) entry which is preliminary data.</text>
</comment>
<evidence type="ECO:0000259" key="9">
    <source>
        <dbReference type="Pfam" id="PF04552"/>
    </source>
</evidence>
<dbReference type="EMBL" id="QQAY01000010">
    <property type="protein sequence ID" value="RDI41067.1"/>
    <property type="molecule type" value="Genomic_DNA"/>
</dbReference>
<dbReference type="PROSITE" id="PS00717">
    <property type="entry name" value="SIGMA54_1"/>
    <property type="match status" value="1"/>
</dbReference>
<keyword evidence="2" id="KW-0240">DNA-directed RNA polymerase</keyword>
<dbReference type="InterPro" id="IPR007634">
    <property type="entry name" value="RNA_pol_sigma_54_DNA-bd"/>
</dbReference>
<dbReference type="OrthoDB" id="9814402at2"/>
<dbReference type="GO" id="GO:0003677">
    <property type="term" value="F:DNA binding"/>
    <property type="evidence" value="ECO:0007669"/>
    <property type="project" value="UniProtKB-KW"/>
</dbReference>
<keyword evidence="8" id="KW-0804">Transcription</keyword>
<evidence type="ECO:0000259" key="10">
    <source>
        <dbReference type="Pfam" id="PF04963"/>
    </source>
</evidence>
<proteinExistence type="inferred from homology"/>
<keyword evidence="7" id="KW-0238">DNA-binding</keyword>
<dbReference type="PROSITE" id="PS00718">
    <property type="entry name" value="SIGMA54_2"/>
    <property type="match status" value="1"/>
</dbReference>
<keyword evidence="4" id="KW-0548">Nucleotidyltransferase</keyword>
<dbReference type="GO" id="GO:0006352">
    <property type="term" value="P:DNA-templated transcription initiation"/>
    <property type="evidence" value="ECO:0007669"/>
    <property type="project" value="InterPro"/>
</dbReference>
<evidence type="ECO:0000256" key="1">
    <source>
        <dbReference type="ARBA" id="ARBA00008798"/>
    </source>
</evidence>
<dbReference type="PROSITE" id="PS50044">
    <property type="entry name" value="SIGMA54_3"/>
    <property type="match status" value="1"/>
</dbReference>
<protein>
    <submittedName>
        <fullName evidence="11">RNA polymerase RpoN-/SigL-like sigma 54 subunit</fullName>
    </submittedName>
</protein>
<feature type="domain" description="RNA polymerase sigma factor 54 core-binding" evidence="10">
    <location>
        <begin position="82"/>
        <end position="269"/>
    </location>
</feature>
<sequence>MNLKAGLWQQQSLKLNMTQELSQAIALLQYSTQELFSFLEQKVMENPLIGLESPNVQLMDPRSDRIRTNRIAQPNKTKQEWLERVAQKPDTLQEHLFSQLIMKTLTFEEKQIFDLLLYNLDANGYLTASTDEIAREAAAPVEEVEKLLTQIQSLDPAGVGARNLQECLLLQVMRREDAPQWTEKILLHHFQEFADRKWKDIASKLSCSLKEIQAVSDFIQTLTPRPAAEYGTQSSIYIIPELIVEVKEGQIQLRHHDSSIPQLIFQKEYYDEMEKYKDKGVKSFLKDKFQEYQFLMRSLYQRQETILKVGTALIELQTEFFLKGPRHLKPLTMKQVAEEIEVHESTVSRAVREKYIQTPYGTFELKSFFSSGIATNEDGDASSSTVKNLIQEWIDGEEKKSPISDQAIADRLKEEGLKVSRRTVAKYRDQLQIPASSKRKRFDE</sequence>
<dbReference type="AlphaFoldDB" id="A0A370GBJ0"/>
<keyword evidence="3" id="KW-0808">Transferase</keyword>
<evidence type="ECO:0000256" key="3">
    <source>
        <dbReference type="ARBA" id="ARBA00022679"/>
    </source>
</evidence>
<keyword evidence="12" id="KW-1185">Reference proteome</keyword>
<dbReference type="InterPro" id="IPR038709">
    <property type="entry name" value="RpoN_core-bd_sf"/>
</dbReference>
<dbReference type="GO" id="GO:0016987">
    <property type="term" value="F:sigma factor activity"/>
    <property type="evidence" value="ECO:0007669"/>
    <property type="project" value="UniProtKB-KW"/>
</dbReference>
<dbReference type="Gene3D" id="1.10.10.60">
    <property type="entry name" value="Homeodomain-like"/>
    <property type="match status" value="1"/>
</dbReference>
<evidence type="ECO:0000256" key="6">
    <source>
        <dbReference type="ARBA" id="ARBA00023082"/>
    </source>
</evidence>
<comment type="similarity">
    <text evidence="1">Belongs to the sigma-54 factor family.</text>
</comment>
<organism evidence="11 12">
    <name type="scientific">Falsibacillus pallidus</name>
    <dbReference type="NCBI Taxonomy" id="493781"/>
    <lineage>
        <taxon>Bacteria</taxon>
        <taxon>Bacillati</taxon>
        <taxon>Bacillota</taxon>
        <taxon>Bacilli</taxon>
        <taxon>Bacillales</taxon>
        <taxon>Bacillaceae</taxon>
        <taxon>Falsibacillus</taxon>
    </lineage>
</organism>
<dbReference type="Gene3D" id="1.10.10.1330">
    <property type="entry name" value="RNA polymerase sigma-54 factor, core-binding domain"/>
    <property type="match status" value="1"/>
</dbReference>
<gene>
    <name evidence="11" type="ORF">DFR59_11070</name>
</gene>
<evidence type="ECO:0000256" key="4">
    <source>
        <dbReference type="ARBA" id="ARBA00022695"/>
    </source>
</evidence>
<dbReference type="PIRSF" id="PIRSF000774">
    <property type="entry name" value="RpoN"/>
    <property type="match status" value="1"/>
</dbReference>
<dbReference type="GO" id="GO:0000428">
    <property type="term" value="C:DNA-directed RNA polymerase complex"/>
    <property type="evidence" value="ECO:0007669"/>
    <property type="project" value="UniProtKB-KW"/>
</dbReference>
<dbReference type="PANTHER" id="PTHR32248">
    <property type="entry name" value="RNA POLYMERASE SIGMA-54 FACTOR"/>
    <property type="match status" value="1"/>
</dbReference>
<feature type="domain" description="RNA polymerase sigma factor 54 DNA-binding" evidence="9">
    <location>
        <begin position="283"/>
        <end position="441"/>
    </location>
</feature>
<dbReference type="NCBIfam" id="TIGR02395">
    <property type="entry name" value="rpoN_sigma"/>
    <property type="match status" value="1"/>
</dbReference>
<evidence type="ECO:0000256" key="7">
    <source>
        <dbReference type="ARBA" id="ARBA00023125"/>
    </source>
</evidence>
<dbReference type="PRINTS" id="PR00045">
    <property type="entry name" value="SIGMA54FCT"/>
</dbReference>
<name>A0A370GBJ0_9BACI</name>
<evidence type="ECO:0000256" key="8">
    <source>
        <dbReference type="ARBA" id="ARBA00023163"/>
    </source>
</evidence>
<accession>A0A370GBJ0</accession>
<dbReference type="Pfam" id="PF00309">
    <property type="entry name" value="Sigma54_AID"/>
    <property type="match status" value="1"/>
</dbReference>
<evidence type="ECO:0000256" key="2">
    <source>
        <dbReference type="ARBA" id="ARBA00022478"/>
    </source>
</evidence>
<dbReference type="Proteomes" id="UP000255326">
    <property type="component" value="Unassembled WGS sequence"/>
</dbReference>
<keyword evidence="5" id="KW-0805">Transcription regulation</keyword>
<dbReference type="PANTHER" id="PTHR32248:SF4">
    <property type="entry name" value="RNA POLYMERASE SIGMA-54 FACTOR"/>
    <property type="match status" value="1"/>
</dbReference>
<dbReference type="RefSeq" id="WP_114746348.1">
    <property type="nucleotide sequence ID" value="NZ_QQAY01000010.1"/>
</dbReference>
<dbReference type="InterPro" id="IPR007046">
    <property type="entry name" value="RNA_pol_sigma_54_core-bd"/>
</dbReference>
<keyword evidence="6" id="KW-0731">Sigma factor</keyword>
<dbReference type="GO" id="GO:0016779">
    <property type="term" value="F:nucleotidyltransferase activity"/>
    <property type="evidence" value="ECO:0007669"/>
    <property type="project" value="UniProtKB-KW"/>
</dbReference>